<protein>
    <submittedName>
        <fullName evidence="3">DMT family permease</fullName>
    </submittedName>
</protein>
<feature type="transmembrane region" description="Helical" evidence="1">
    <location>
        <begin position="116"/>
        <end position="134"/>
    </location>
</feature>
<feature type="domain" description="EamA" evidence="2">
    <location>
        <begin position="152"/>
        <end position="285"/>
    </location>
</feature>
<dbReference type="SUPFAM" id="SSF103481">
    <property type="entry name" value="Multidrug resistance efflux transporter EmrE"/>
    <property type="match status" value="2"/>
</dbReference>
<dbReference type="PANTHER" id="PTHR22911">
    <property type="entry name" value="ACYL-MALONYL CONDENSING ENZYME-RELATED"/>
    <property type="match status" value="1"/>
</dbReference>
<dbReference type="Proteomes" id="UP000094056">
    <property type="component" value="Unassembled WGS sequence"/>
</dbReference>
<feature type="transmembrane region" description="Helical" evidence="1">
    <location>
        <begin position="181"/>
        <end position="203"/>
    </location>
</feature>
<dbReference type="InterPro" id="IPR037185">
    <property type="entry name" value="EmrE-like"/>
</dbReference>
<feature type="transmembrane region" description="Helical" evidence="1">
    <location>
        <begin position="155"/>
        <end position="175"/>
    </location>
</feature>
<accession>A0A1E3X9C7</accession>
<dbReference type="Gene3D" id="1.10.3730.20">
    <property type="match status" value="1"/>
</dbReference>
<evidence type="ECO:0000259" key="2">
    <source>
        <dbReference type="Pfam" id="PF00892"/>
    </source>
</evidence>
<keyword evidence="1" id="KW-1133">Transmembrane helix</keyword>
<feature type="transmembrane region" description="Helical" evidence="1">
    <location>
        <begin position="215"/>
        <end position="234"/>
    </location>
</feature>
<keyword evidence="1" id="KW-0812">Transmembrane</keyword>
<gene>
    <name evidence="3" type="ORF">SCARUB_02660</name>
</gene>
<dbReference type="GO" id="GO:0016020">
    <property type="term" value="C:membrane"/>
    <property type="evidence" value="ECO:0007669"/>
    <property type="project" value="InterPro"/>
</dbReference>
<name>A0A1E3X9C7_9BACT</name>
<evidence type="ECO:0000313" key="4">
    <source>
        <dbReference type="Proteomes" id="UP000094056"/>
    </source>
</evidence>
<feature type="domain" description="EamA" evidence="2">
    <location>
        <begin position="3"/>
        <end position="133"/>
    </location>
</feature>
<dbReference type="EMBL" id="MAYW01000072">
    <property type="protein sequence ID" value="ODS32220.1"/>
    <property type="molecule type" value="Genomic_DNA"/>
</dbReference>
<evidence type="ECO:0000256" key="1">
    <source>
        <dbReference type="SAM" id="Phobius"/>
    </source>
</evidence>
<dbReference type="AlphaFoldDB" id="A0A1E3X9C7"/>
<dbReference type="PANTHER" id="PTHR22911:SF137">
    <property type="entry name" value="SOLUTE CARRIER FAMILY 35 MEMBER G2-RELATED"/>
    <property type="match status" value="1"/>
</dbReference>
<organism evidence="3 4">
    <name type="scientific">Candidatus Scalindua rubra</name>
    <dbReference type="NCBI Taxonomy" id="1872076"/>
    <lineage>
        <taxon>Bacteria</taxon>
        <taxon>Pseudomonadati</taxon>
        <taxon>Planctomycetota</taxon>
        <taxon>Candidatus Brocadiia</taxon>
        <taxon>Candidatus Brocadiales</taxon>
        <taxon>Candidatus Scalinduaceae</taxon>
        <taxon>Candidatus Scalindua</taxon>
    </lineage>
</organism>
<feature type="transmembrane region" description="Helical" evidence="1">
    <location>
        <begin position="59"/>
        <end position="80"/>
    </location>
</feature>
<feature type="transmembrane region" description="Helical" evidence="1">
    <location>
        <begin position="270"/>
        <end position="286"/>
    </location>
</feature>
<comment type="caution">
    <text evidence="3">The sequence shown here is derived from an EMBL/GenBank/DDBJ whole genome shotgun (WGS) entry which is preliminary data.</text>
</comment>
<dbReference type="Pfam" id="PF00892">
    <property type="entry name" value="EamA"/>
    <property type="match status" value="2"/>
</dbReference>
<proteinExistence type="predicted"/>
<dbReference type="InterPro" id="IPR000620">
    <property type="entry name" value="EamA_dom"/>
</dbReference>
<reference evidence="3 4" key="1">
    <citation type="submission" date="2016-07" db="EMBL/GenBank/DDBJ databases">
        <title>Draft genome of Scalindua rubra, obtained from a brine-seawater interface in the Red Sea, sheds light on salt adaptation in anammox bacteria.</title>
        <authorList>
            <person name="Speth D.R."/>
            <person name="Lagkouvardos I."/>
            <person name="Wang Y."/>
            <person name="Qian P.-Y."/>
            <person name="Dutilh B.E."/>
            <person name="Jetten M.S."/>
        </authorList>
    </citation>
    <scope>NUCLEOTIDE SEQUENCE [LARGE SCALE GENOMIC DNA]</scope>
    <source>
        <strain evidence="3">BSI-1</strain>
    </source>
</reference>
<sequence>MNWFVYAFVCALSVAIADALSKKALINNDSYLVAWVRFGYTAPLMVFIFPFVDIPRLDGVFFIITFLLLPLDIIALLLYMRAINISPLSLTLPFLSLTPVFLIGTSYIILGERPDKTGFIGILLVTIGAYLLNIRTIKRGFFEPLKAIAKEKGSVLMIIVAFIFCITLNLGKIAVQHSSPIFFSIFYSFLLSSFLFLIVSFKTKNIFSKIVSQPILFLFIGFSTAIMMITHLKAISLVEVSYMVSVKRLSLLFGVIFGAMFFMETNIKERFLGAAIMVLGIILISVF</sequence>
<feature type="transmembrane region" description="Helical" evidence="1">
    <location>
        <begin position="240"/>
        <end position="263"/>
    </location>
</feature>
<evidence type="ECO:0000313" key="3">
    <source>
        <dbReference type="EMBL" id="ODS32220.1"/>
    </source>
</evidence>
<keyword evidence="1" id="KW-0472">Membrane</keyword>
<feature type="transmembrane region" description="Helical" evidence="1">
    <location>
        <begin position="92"/>
        <end position="110"/>
    </location>
</feature>